<sequence length="258" mass="27946">MSITGLFFLPVLANQPSPSSSLISHISRSQTAQPLPAFFLDHRLFVDTSSLLPNADPSLRRFTSILALSHTSAIAYLGTSPPRDASKAADKEQQSQTWSPTIITIPASATESFTQLVGTKLQPQWAHRQSLVVENGTSLSVNKGEWTVRIGDVKIPSRQNQAGPNLRGTLIEVSRGVDASTELKEGEIPTQEDELLIREFLASLIQETGVKLEHSRAMFRRIATGTGAGVGADVARPLDQPDFALAALYMDMLRGSRG</sequence>
<evidence type="ECO:0000313" key="5">
    <source>
        <dbReference type="EMBL" id="RVX72428.1"/>
    </source>
</evidence>
<dbReference type="GO" id="GO:0003712">
    <property type="term" value="F:transcription coregulator activity"/>
    <property type="evidence" value="ECO:0007669"/>
    <property type="project" value="InterPro"/>
</dbReference>
<evidence type="ECO:0000313" key="6">
    <source>
        <dbReference type="Proteomes" id="UP000288859"/>
    </source>
</evidence>
<keyword evidence="4" id="KW-0805">Transcription regulation</keyword>
<dbReference type="GO" id="GO:0016592">
    <property type="term" value="C:mediator complex"/>
    <property type="evidence" value="ECO:0007669"/>
    <property type="project" value="InterPro"/>
</dbReference>
<organism evidence="5 6">
    <name type="scientific">Exophiala mesophila</name>
    <name type="common">Black yeast-like fungus</name>
    <dbReference type="NCBI Taxonomy" id="212818"/>
    <lineage>
        <taxon>Eukaryota</taxon>
        <taxon>Fungi</taxon>
        <taxon>Dikarya</taxon>
        <taxon>Ascomycota</taxon>
        <taxon>Pezizomycotina</taxon>
        <taxon>Eurotiomycetes</taxon>
        <taxon>Chaetothyriomycetidae</taxon>
        <taxon>Chaetothyriales</taxon>
        <taxon>Herpotrichiellaceae</taxon>
        <taxon>Exophiala</taxon>
    </lineage>
</organism>
<dbReference type="InterPro" id="IPR013921">
    <property type="entry name" value="Mediator_Med20"/>
</dbReference>
<comment type="function">
    <text evidence="4">Component of the Mediator complex, a coactivator involved in the regulated transcription of nearly all RNA polymerase II-dependent genes. Mediator functions as a bridge to convey information from gene-specific regulatory proteins to the basal RNA polymerase II transcription machinery. Mediator is recruited to promoters by direct interactions with regulatory proteins and serves as a scaffold for the assembly of a functional preinitiation complex with RNA polymerase II and the general transcription factors.</text>
</comment>
<dbReference type="OrthoDB" id="1854899at2759"/>
<dbReference type="AlphaFoldDB" id="A0A438N9H8"/>
<keyword evidence="3 4" id="KW-0539">Nucleus</keyword>
<name>A0A438N9H8_EXOME</name>
<evidence type="ECO:0000256" key="4">
    <source>
        <dbReference type="RuleBase" id="RU364152"/>
    </source>
</evidence>
<protein>
    <recommendedName>
        <fullName evidence="4">Mediator of RNA polymerase II transcription subunit 20</fullName>
    </recommendedName>
    <alternativeName>
        <fullName evidence="4">Mediator complex subunit 20</fullName>
    </alternativeName>
</protein>
<dbReference type="VEuPathDB" id="FungiDB:PV10_07532"/>
<dbReference type="Proteomes" id="UP000288859">
    <property type="component" value="Unassembled WGS sequence"/>
</dbReference>
<accession>A0A438N9H8</accession>
<comment type="subunit">
    <text evidence="4">Component of the Mediator complex.</text>
</comment>
<dbReference type="GO" id="GO:0006357">
    <property type="term" value="P:regulation of transcription by RNA polymerase II"/>
    <property type="evidence" value="ECO:0007669"/>
    <property type="project" value="InterPro"/>
</dbReference>
<evidence type="ECO:0000256" key="1">
    <source>
        <dbReference type="ARBA" id="ARBA00004123"/>
    </source>
</evidence>
<dbReference type="Pfam" id="PF08612">
    <property type="entry name" value="Med20"/>
    <property type="match status" value="1"/>
</dbReference>
<reference evidence="5 6" key="1">
    <citation type="submission" date="2017-03" db="EMBL/GenBank/DDBJ databases">
        <title>Genomes of endolithic fungi from Antarctica.</title>
        <authorList>
            <person name="Coleine C."/>
            <person name="Masonjones S."/>
            <person name="Stajich J.E."/>
        </authorList>
    </citation>
    <scope>NUCLEOTIDE SEQUENCE [LARGE SCALE GENOMIC DNA]</scope>
    <source>
        <strain evidence="5 6">CCFEE 6314</strain>
    </source>
</reference>
<evidence type="ECO:0000256" key="2">
    <source>
        <dbReference type="ARBA" id="ARBA00010743"/>
    </source>
</evidence>
<comment type="similarity">
    <text evidence="2 4">Belongs to the Mediator complex subunit 20 family.</text>
</comment>
<dbReference type="EMBL" id="NAJM01000012">
    <property type="protein sequence ID" value="RVX72428.1"/>
    <property type="molecule type" value="Genomic_DNA"/>
</dbReference>
<comment type="caution">
    <text evidence="5">The sequence shown here is derived from an EMBL/GenBank/DDBJ whole genome shotgun (WGS) entry which is preliminary data.</text>
</comment>
<comment type="subcellular location">
    <subcellularLocation>
        <location evidence="1 4">Nucleus</location>
    </subcellularLocation>
</comment>
<gene>
    <name evidence="4" type="primary">MED20</name>
    <name evidence="5" type="ORF">B0A52_03616</name>
</gene>
<evidence type="ECO:0000256" key="3">
    <source>
        <dbReference type="ARBA" id="ARBA00023242"/>
    </source>
</evidence>
<keyword evidence="4" id="KW-0804">Transcription</keyword>
<keyword evidence="4" id="KW-0010">Activator</keyword>
<proteinExistence type="inferred from homology"/>